<keyword evidence="3" id="KW-1185">Reference proteome</keyword>
<proteinExistence type="predicted"/>
<evidence type="ECO:0000313" key="2">
    <source>
        <dbReference type="EMBL" id="GAA0717042.1"/>
    </source>
</evidence>
<name>A0ABN1ILY9_9GAMM</name>
<reference evidence="2 3" key="1">
    <citation type="journal article" date="2019" name="Int. J. Syst. Evol. Microbiol.">
        <title>The Global Catalogue of Microorganisms (GCM) 10K type strain sequencing project: providing services to taxonomists for standard genome sequencing and annotation.</title>
        <authorList>
            <consortium name="The Broad Institute Genomics Platform"/>
            <consortium name="The Broad Institute Genome Sequencing Center for Infectious Disease"/>
            <person name="Wu L."/>
            <person name="Ma J."/>
        </authorList>
    </citation>
    <scope>NUCLEOTIDE SEQUENCE [LARGE SCALE GENOMIC DNA]</scope>
    <source>
        <strain evidence="2 3">JCM 15421</strain>
    </source>
</reference>
<protein>
    <submittedName>
        <fullName evidence="2">Uncharacterized protein</fullName>
    </submittedName>
</protein>
<keyword evidence="1" id="KW-1133">Transmembrane helix</keyword>
<dbReference type="Proteomes" id="UP001501523">
    <property type="component" value="Unassembled WGS sequence"/>
</dbReference>
<feature type="transmembrane region" description="Helical" evidence="1">
    <location>
        <begin position="49"/>
        <end position="70"/>
    </location>
</feature>
<gene>
    <name evidence="2" type="ORF">GCM10009105_23960</name>
</gene>
<evidence type="ECO:0000256" key="1">
    <source>
        <dbReference type="SAM" id="Phobius"/>
    </source>
</evidence>
<dbReference type="EMBL" id="BAAAEU010000010">
    <property type="protein sequence ID" value="GAA0717042.1"/>
    <property type="molecule type" value="Genomic_DNA"/>
</dbReference>
<evidence type="ECO:0000313" key="3">
    <source>
        <dbReference type="Proteomes" id="UP001501523"/>
    </source>
</evidence>
<organism evidence="2 3">
    <name type="scientific">Dokdonella soli</name>
    <dbReference type="NCBI Taxonomy" id="529810"/>
    <lineage>
        <taxon>Bacteria</taxon>
        <taxon>Pseudomonadati</taxon>
        <taxon>Pseudomonadota</taxon>
        <taxon>Gammaproteobacteria</taxon>
        <taxon>Lysobacterales</taxon>
        <taxon>Rhodanobacteraceae</taxon>
        <taxon>Dokdonella</taxon>
    </lineage>
</organism>
<accession>A0ABN1ILY9</accession>
<sequence>MFAVGCGAVLLRGAIRRWEWLVDPAKEWWFCYSQSLIKVLIGSEGCRGYTMFLGASFVAFGMYLIVYAACST</sequence>
<comment type="caution">
    <text evidence="2">The sequence shown here is derived from an EMBL/GenBank/DDBJ whole genome shotgun (WGS) entry which is preliminary data.</text>
</comment>
<keyword evidence="1" id="KW-0812">Transmembrane</keyword>
<keyword evidence="1" id="KW-0472">Membrane</keyword>